<dbReference type="InterPro" id="IPR025944">
    <property type="entry name" value="Sigma_54_int_dom_CS"/>
</dbReference>
<gene>
    <name evidence="6" type="ORF">SP90_04605</name>
</gene>
<protein>
    <recommendedName>
        <fullName evidence="5">Sigma-54 factor interaction domain-containing protein</fullName>
    </recommendedName>
</protein>
<dbReference type="AlphaFoldDB" id="A0A1B7XI82"/>
<organism evidence="6 7">
    <name type="scientific">Halodesulfovibrio spirochaetisodalis</name>
    <dbReference type="NCBI Taxonomy" id="1560234"/>
    <lineage>
        <taxon>Bacteria</taxon>
        <taxon>Pseudomonadati</taxon>
        <taxon>Thermodesulfobacteriota</taxon>
        <taxon>Desulfovibrionia</taxon>
        <taxon>Desulfovibrionales</taxon>
        <taxon>Desulfovibrionaceae</taxon>
        <taxon>Halodesulfovibrio</taxon>
    </lineage>
</organism>
<dbReference type="InterPro" id="IPR003593">
    <property type="entry name" value="AAA+_ATPase"/>
</dbReference>
<dbReference type="GO" id="GO:0006355">
    <property type="term" value="P:regulation of DNA-templated transcription"/>
    <property type="evidence" value="ECO:0007669"/>
    <property type="project" value="InterPro"/>
</dbReference>
<proteinExistence type="predicted"/>
<keyword evidence="3" id="KW-0805">Transcription regulation</keyword>
<keyword evidence="7" id="KW-1185">Reference proteome</keyword>
<dbReference type="CDD" id="cd00009">
    <property type="entry name" value="AAA"/>
    <property type="match status" value="1"/>
</dbReference>
<dbReference type="PROSITE" id="PS50045">
    <property type="entry name" value="SIGMA54_INTERACT_4"/>
    <property type="match status" value="1"/>
</dbReference>
<dbReference type="FunFam" id="3.40.50.300:FF:000006">
    <property type="entry name" value="DNA-binding transcriptional regulator NtrC"/>
    <property type="match status" value="1"/>
</dbReference>
<dbReference type="RefSeq" id="WP_066853068.1">
    <property type="nucleotide sequence ID" value="NZ_JXMS01000005.1"/>
</dbReference>
<evidence type="ECO:0000259" key="5">
    <source>
        <dbReference type="PROSITE" id="PS50045"/>
    </source>
</evidence>
<accession>A0A1B7XI82</accession>
<dbReference type="GO" id="GO:0005524">
    <property type="term" value="F:ATP binding"/>
    <property type="evidence" value="ECO:0007669"/>
    <property type="project" value="UniProtKB-KW"/>
</dbReference>
<dbReference type="InterPro" id="IPR002078">
    <property type="entry name" value="Sigma_54_int"/>
</dbReference>
<dbReference type="Gene3D" id="3.40.50.300">
    <property type="entry name" value="P-loop containing nucleotide triphosphate hydrolases"/>
    <property type="match status" value="1"/>
</dbReference>
<dbReference type="InterPro" id="IPR058031">
    <property type="entry name" value="AAA_lid_NorR"/>
</dbReference>
<evidence type="ECO:0000256" key="3">
    <source>
        <dbReference type="ARBA" id="ARBA00023015"/>
    </source>
</evidence>
<evidence type="ECO:0000313" key="6">
    <source>
        <dbReference type="EMBL" id="OBQ55240.1"/>
    </source>
</evidence>
<dbReference type="Gene3D" id="1.10.10.60">
    <property type="entry name" value="Homeodomain-like"/>
    <property type="match status" value="1"/>
</dbReference>
<dbReference type="Pfam" id="PF02954">
    <property type="entry name" value="HTH_8"/>
    <property type="match status" value="1"/>
</dbReference>
<dbReference type="PANTHER" id="PTHR32071:SF57">
    <property type="entry name" value="C4-DICARBOXYLATE TRANSPORT TRANSCRIPTIONAL REGULATORY PROTEIN DCTD"/>
    <property type="match status" value="1"/>
</dbReference>
<dbReference type="Pfam" id="PF00158">
    <property type="entry name" value="Sigma54_activat"/>
    <property type="match status" value="1"/>
</dbReference>
<keyword evidence="1" id="KW-0547">Nucleotide-binding</keyword>
<dbReference type="GO" id="GO:0043565">
    <property type="term" value="F:sequence-specific DNA binding"/>
    <property type="evidence" value="ECO:0007669"/>
    <property type="project" value="InterPro"/>
</dbReference>
<dbReference type="Gene3D" id="1.10.8.60">
    <property type="match status" value="1"/>
</dbReference>
<feature type="domain" description="Sigma-54 factor interaction" evidence="5">
    <location>
        <begin position="267"/>
        <end position="497"/>
    </location>
</feature>
<evidence type="ECO:0000256" key="1">
    <source>
        <dbReference type="ARBA" id="ARBA00022741"/>
    </source>
</evidence>
<dbReference type="InterPro" id="IPR027417">
    <property type="entry name" value="P-loop_NTPase"/>
</dbReference>
<dbReference type="SUPFAM" id="SSF52540">
    <property type="entry name" value="P-loop containing nucleoside triphosphate hydrolases"/>
    <property type="match status" value="1"/>
</dbReference>
<dbReference type="EMBL" id="JXMS01000005">
    <property type="protein sequence ID" value="OBQ55240.1"/>
    <property type="molecule type" value="Genomic_DNA"/>
</dbReference>
<dbReference type="InterPro" id="IPR025662">
    <property type="entry name" value="Sigma_54_int_dom_ATP-bd_1"/>
</dbReference>
<dbReference type="SUPFAM" id="SSF46689">
    <property type="entry name" value="Homeodomain-like"/>
    <property type="match status" value="1"/>
</dbReference>
<dbReference type="InterPro" id="IPR002197">
    <property type="entry name" value="HTH_Fis"/>
</dbReference>
<dbReference type="SMART" id="SM00382">
    <property type="entry name" value="AAA"/>
    <property type="match status" value="1"/>
</dbReference>
<dbReference type="InterPro" id="IPR009057">
    <property type="entry name" value="Homeodomain-like_sf"/>
</dbReference>
<dbReference type="Proteomes" id="UP000091979">
    <property type="component" value="Unassembled WGS sequence"/>
</dbReference>
<dbReference type="Pfam" id="PF25601">
    <property type="entry name" value="AAA_lid_14"/>
    <property type="match status" value="1"/>
</dbReference>
<name>A0A1B7XI82_9BACT</name>
<dbReference type="PANTHER" id="PTHR32071">
    <property type="entry name" value="TRANSCRIPTIONAL REGULATORY PROTEIN"/>
    <property type="match status" value="1"/>
</dbReference>
<dbReference type="PROSITE" id="PS00688">
    <property type="entry name" value="SIGMA54_INTERACT_3"/>
    <property type="match status" value="1"/>
</dbReference>
<evidence type="ECO:0000313" key="7">
    <source>
        <dbReference type="Proteomes" id="UP000091979"/>
    </source>
</evidence>
<sequence>MLSSVKNQIQYYADTISTVTGLDVEVVDTSLVRIAGTGTYAAGVGTNIKQAGNLLKTTLKGSEPLFIENPRKNPICEGCQTKSRCKELLSICAPISDGNTTYGAIELICFSPDARERVITQRDVYTNFLLLLANSIADRVREKQELQDIQGLLDVMSEVVNMNDKGTLIFNAQEKVVYNNQRAQEILERTTRSQFENFTVAPTGITFSGQDEYLVEQEDRQQFVIGKKLNLTAATSSFSSVFVFDTLQSAVSHTQQGIDDDTSLNHIIGSSPLVYTLKEQIRATATTNSSVLITGESGTGKELVARAIHATSDRAGAPFIAINCGAIPDTLLESELFGYVGGAFTGALRQGQIGKFELAEGGVLFLDEISSMPLYLQVKLLRVLQERTITRLGATRPISVDIRIIAATNDNIQDLMQHNTFRPDLYYRLNVFPIQTPPLRNRMDDLTLLINHFITKYSSLFGKKPITLPASVMNKMRKYSWPGNIRELENAIEYLVNIAEENGKINEHALYDGFLYSQETVQPSAPASSTRPVIPLKELEKQAINRALELFGNTTQGKRQAASSLGISLATLYRKLDQ</sequence>
<dbReference type="PATRIC" id="fig|1560234.3.peg.2873"/>
<reference evidence="6 7" key="1">
    <citation type="submission" date="2015-01" db="EMBL/GenBank/DDBJ databases">
        <title>Desulfovibrio sp. JC271 draft genome sequence.</title>
        <authorList>
            <person name="Shivani Y."/>
            <person name="Subhash Y."/>
            <person name="Sasikala C."/>
            <person name="Ramana C.V."/>
        </authorList>
    </citation>
    <scope>NUCLEOTIDE SEQUENCE [LARGE SCALE GENOMIC DNA]</scope>
    <source>
        <strain evidence="6 7">JC271</strain>
    </source>
</reference>
<keyword evidence="4" id="KW-0804">Transcription</keyword>
<evidence type="ECO:0000256" key="4">
    <source>
        <dbReference type="ARBA" id="ARBA00023163"/>
    </source>
</evidence>
<evidence type="ECO:0000256" key="2">
    <source>
        <dbReference type="ARBA" id="ARBA00022840"/>
    </source>
</evidence>
<dbReference type="PROSITE" id="PS00675">
    <property type="entry name" value="SIGMA54_INTERACT_1"/>
    <property type="match status" value="1"/>
</dbReference>
<dbReference type="OrthoDB" id="9763792at2"/>
<comment type="caution">
    <text evidence="6">The sequence shown here is derived from an EMBL/GenBank/DDBJ whole genome shotgun (WGS) entry which is preliminary data.</text>
</comment>
<dbReference type="STRING" id="1560234.SP90_04605"/>
<keyword evidence="2" id="KW-0067">ATP-binding</keyword>